<dbReference type="AlphaFoldDB" id="A0ABD1CNL0"/>
<comment type="caution">
    <text evidence="1">The sequence shown here is derived from an EMBL/GenBank/DDBJ whole genome shotgun (WGS) entry which is preliminary data.</text>
</comment>
<proteinExistence type="predicted"/>
<keyword evidence="2" id="KW-1185">Reference proteome</keyword>
<evidence type="ECO:0000313" key="2">
    <source>
        <dbReference type="Proteomes" id="UP001562425"/>
    </source>
</evidence>
<evidence type="ECO:0000313" key="1">
    <source>
        <dbReference type="EMBL" id="KAL1378006.1"/>
    </source>
</evidence>
<organism evidence="1 2">
    <name type="scientific">Culex pipiens pipiens</name>
    <name type="common">Northern house mosquito</name>
    <dbReference type="NCBI Taxonomy" id="38569"/>
    <lineage>
        <taxon>Eukaryota</taxon>
        <taxon>Metazoa</taxon>
        <taxon>Ecdysozoa</taxon>
        <taxon>Arthropoda</taxon>
        <taxon>Hexapoda</taxon>
        <taxon>Insecta</taxon>
        <taxon>Pterygota</taxon>
        <taxon>Neoptera</taxon>
        <taxon>Endopterygota</taxon>
        <taxon>Diptera</taxon>
        <taxon>Nematocera</taxon>
        <taxon>Culicoidea</taxon>
        <taxon>Culicidae</taxon>
        <taxon>Culicinae</taxon>
        <taxon>Culicini</taxon>
        <taxon>Culex</taxon>
        <taxon>Culex</taxon>
    </lineage>
</organism>
<accession>A0ABD1CNL0</accession>
<reference evidence="1 2" key="1">
    <citation type="submission" date="2024-05" db="EMBL/GenBank/DDBJ databases">
        <title>Culex pipiens pipiens assembly and annotation.</title>
        <authorList>
            <person name="Alout H."/>
            <person name="Durand T."/>
        </authorList>
    </citation>
    <scope>NUCLEOTIDE SEQUENCE [LARGE SCALE GENOMIC DNA]</scope>
    <source>
        <strain evidence="1">HA-2024</strain>
        <tissue evidence="1">Whole body</tissue>
    </source>
</reference>
<sequence>METSLLPFENFSCQGFLAKTIGRVFFNPVTVPARYIQLEQLYLNRLQTSDSCTNRNNLSERAPWPRDLESNFEKVPSEKSEVKRRF</sequence>
<gene>
    <name evidence="1" type="ORF">pipiens_001499</name>
</gene>
<dbReference type="Proteomes" id="UP001562425">
    <property type="component" value="Unassembled WGS sequence"/>
</dbReference>
<protein>
    <submittedName>
        <fullName evidence="1">Uncharacterized protein</fullName>
    </submittedName>
</protein>
<dbReference type="EMBL" id="JBEHCU010010592">
    <property type="protein sequence ID" value="KAL1378006.1"/>
    <property type="molecule type" value="Genomic_DNA"/>
</dbReference>
<name>A0ABD1CNL0_CULPP</name>